<dbReference type="GO" id="GO:0004016">
    <property type="term" value="F:adenylate cyclase activity"/>
    <property type="evidence" value="ECO:0007669"/>
    <property type="project" value="UniProtKB-ARBA"/>
</dbReference>
<dbReference type="CDD" id="cd07302">
    <property type="entry name" value="CHD"/>
    <property type="match status" value="1"/>
</dbReference>
<comment type="similarity">
    <text evidence="1">Belongs to the adenylyl cyclase class-3 family.</text>
</comment>
<name>A0A1X0D0W6_9MYCO</name>
<dbReference type="InterPro" id="IPR001054">
    <property type="entry name" value="A/G_cyclase"/>
</dbReference>
<evidence type="ECO:0000256" key="1">
    <source>
        <dbReference type="ARBA" id="ARBA00005381"/>
    </source>
</evidence>
<dbReference type="PANTHER" id="PTHR43081:SF19">
    <property type="entry name" value="PH-SENSITIVE ADENYLATE CYCLASE RV1264"/>
    <property type="match status" value="1"/>
</dbReference>
<proteinExistence type="inferred from homology"/>
<dbReference type="Gene3D" id="3.30.70.1230">
    <property type="entry name" value="Nucleotide cyclase"/>
    <property type="match status" value="1"/>
</dbReference>
<dbReference type="AlphaFoldDB" id="A0A1X0D0W6"/>
<accession>A0A1X0D0W6</accession>
<gene>
    <name evidence="3" type="ORF">BST23_11655</name>
</gene>
<dbReference type="Pfam" id="PF16701">
    <property type="entry name" value="Ad_Cy_reg"/>
    <property type="match status" value="1"/>
</dbReference>
<dbReference type="Proteomes" id="UP000192772">
    <property type="component" value="Unassembled WGS sequence"/>
</dbReference>
<evidence type="ECO:0000313" key="4">
    <source>
        <dbReference type="Proteomes" id="UP000192772"/>
    </source>
</evidence>
<organism evidence="3 4">
    <name type="scientific">Mycolicibacterium elephantis</name>
    <dbReference type="NCBI Taxonomy" id="81858"/>
    <lineage>
        <taxon>Bacteria</taxon>
        <taxon>Bacillati</taxon>
        <taxon>Actinomycetota</taxon>
        <taxon>Actinomycetes</taxon>
        <taxon>Mycobacteriales</taxon>
        <taxon>Mycobacteriaceae</taxon>
        <taxon>Mycolicibacterium</taxon>
    </lineage>
</organism>
<protein>
    <submittedName>
        <fullName evidence="3">Adenylate/guanylate cyclase domain-containing protein</fullName>
    </submittedName>
</protein>
<dbReference type="GO" id="GO:0006171">
    <property type="term" value="P:cAMP biosynthetic process"/>
    <property type="evidence" value="ECO:0007669"/>
    <property type="project" value="TreeGrafter"/>
</dbReference>
<reference evidence="3 4" key="1">
    <citation type="submission" date="2017-02" db="EMBL/GenBank/DDBJ databases">
        <title>The new phylogeny of genus Mycobacterium.</title>
        <authorList>
            <person name="Tortoli E."/>
            <person name="Trovato A."/>
            <person name="Cirillo D.M."/>
        </authorList>
    </citation>
    <scope>NUCLEOTIDE SEQUENCE [LARGE SCALE GENOMIC DNA]</scope>
    <source>
        <strain evidence="3 4">FI-09383</strain>
    </source>
</reference>
<dbReference type="PROSITE" id="PS50125">
    <property type="entry name" value="GUANYLATE_CYCLASE_2"/>
    <property type="match status" value="1"/>
</dbReference>
<dbReference type="SMART" id="SM00044">
    <property type="entry name" value="CYCc"/>
    <property type="match status" value="1"/>
</dbReference>
<feature type="domain" description="Guanylate cyclase" evidence="2">
    <location>
        <begin position="212"/>
        <end position="320"/>
    </location>
</feature>
<dbReference type="InterPro" id="IPR029787">
    <property type="entry name" value="Nucleotide_cyclase"/>
</dbReference>
<dbReference type="InterPro" id="IPR050697">
    <property type="entry name" value="Adenylyl/Guanylyl_Cyclase_3/4"/>
</dbReference>
<comment type="caution">
    <text evidence="3">The sequence shown here is derived from an EMBL/GenBank/DDBJ whole genome shotgun (WGS) entry which is preliminary data.</text>
</comment>
<dbReference type="STRING" id="81858.BST23_11655"/>
<dbReference type="InterPro" id="IPR032026">
    <property type="entry name" value="Ad_Cy_reg"/>
</dbReference>
<evidence type="ECO:0000259" key="2">
    <source>
        <dbReference type="PROSITE" id="PS50125"/>
    </source>
</evidence>
<dbReference type="RefSeq" id="WP_234811417.1">
    <property type="nucleotide sequence ID" value="NZ_MVHP01000011.1"/>
</dbReference>
<dbReference type="EMBL" id="MVHP01000011">
    <property type="protein sequence ID" value="ORA66061.1"/>
    <property type="molecule type" value="Genomic_DNA"/>
</dbReference>
<dbReference type="GO" id="GO:0035556">
    <property type="term" value="P:intracellular signal transduction"/>
    <property type="evidence" value="ECO:0007669"/>
    <property type="project" value="InterPro"/>
</dbReference>
<dbReference type="Pfam" id="PF00211">
    <property type="entry name" value="Guanylate_cyc"/>
    <property type="match status" value="1"/>
</dbReference>
<sequence length="371" mass="39568">MAEDFDIEATGLLDDLEGAARAERVELIEWLLEQGFTVDQIRGEVSPMLLPAGRLVGNDGVYVSARQICEESGIDLELLYALQSALGLPRAEDPDAVIHLRADSEAAVRAKVFLDLGLTREQVISVARVLGQGLAQTAEAMRQVVLEAVITPGATELQLAQSYERLVREISPLLGPLCADMLHIQLRHTLETEAVSTAERAAGALPGARTIAVMFADLVGFTRLGEAVPPEELETLAARLSNLTRDAVAPPVRFIKTIGDAVMLVSTDAVALLDTALELLAAAEKYDDFPPLRIGLAHGSAVSRAGDWFGSPVNVASRVTSVARPDSVLVAETARQAIGSADGFAWSFAGARRLKGVKGDTKLFRARRSSG</sequence>
<dbReference type="PANTHER" id="PTHR43081">
    <property type="entry name" value="ADENYLATE CYCLASE, TERMINAL-DIFFERENTIATION SPECIFIC-RELATED"/>
    <property type="match status" value="1"/>
</dbReference>
<evidence type="ECO:0000313" key="3">
    <source>
        <dbReference type="EMBL" id="ORA66061.1"/>
    </source>
</evidence>
<dbReference type="SUPFAM" id="SSF55073">
    <property type="entry name" value="Nucleotide cyclase"/>
    <property type="match status" value="1"/>
</dbReference>